<dbReference type="GO" id="GO:0032259">
    <property type="term" value="P:methylation"/>
    <property type="evidence" value="ECO:0007669"/>
    <property type="project" value="UniProtKB-KW"/>
</dbReference>
<dbReference type="EMBL" id="JAPDDP010000057">
    <property type="protein sequence ID" value="MDA0183636.1"/>
    <property type="molecule type" value="Genomic_DNA"/>
</dbReference>
<organism evidence="4 5">
    <name type="scientific">Solirubrobacter phytolaccae</name>
    <dbReference type="NCBI Taxonomy" id="1404360"/>
    <lineage>
        <taxon>Bacteria</taxon>
        <taxon>Bacillati</taxon>
        <taxon>Actinomycetota</taxon>
        <taxon>Thermoleophilia</taxon>
        <taxon>Solirubrobacterales</taxon>
        <taxon>Solirubrobacteraceae</taxon>
        <taxon>Solirubrobacter</taxon>
    </lineage>
</organism>
<evidence type="ECO:0000313" key="5">
    <source>
        <dbReference type="Proteomes" id="UP001147653"/>
    </source>
</evidence>
<evidence type="ECO:0000313" key="4">
    <source>
        <dbReference type="EMBL" id="MDA0183636.1"/>
    </source>
</evidence>
<evidence type="ECO:0000256" key="1">
    <source>
        <dbReference type="ARBA" id="ARBA00022603"/>
    </source>
</evidence>
<reference evidence="4" key="1">
    <citation type="submission" date="2022-10" db="EMBL/GenBank/DDBJ databases">
        <title>The WGS of Solirubrobacter phytolaccae KCTC 29190.</title>
        <authorList>
            <person name="Jiang Z."/>
        </authorList>
    </citation>
    <scope>NUCLEOTIDE SEQUENCE</scope>
    <source>
        <strain evidence="4">KCTC 29190</strain>
    </source>
</reference>
<dbReference type="RefSeq" id="WP_270028035.1">
    <property type="nucleotide sequence ID" value="NZ_JAPDDP010000057.1"/>
</dbReference>
<dbReference type="InterPro" id="IPR029063">
    <property type="entry name" value="SAM-dependent_MTases_sf"/>
</dbReference>
<dbReference type="AlphaFoldDB" id="A0A9X3SBI1"/>
<evidence type="ECO:0000256" key="2">
    <source>
        <dbReference type="ARBA" id="ARBA00022679"/>
    </source>
</evidence>
<keyword evidence="5" id="KW-1185">Reference proteome</keyword>
<dbReference type="SUPFAM" id="SSF53335">
    <property type="entry name" value="S-adenosyl-L-methionine-dependent methyltransferases"/>
    <property type="match status" value="1"/>
</dbReference>
<sequence length="199" mass="22523">MEPAPRTPLPTTLEMRVVRERLRPDFFDALYATDPDPWGFETSEYEATKYAATIAALEGRHFKNTLEIGCSIGVLTQLLEDHTDGLVAIDVSEAALERARARNPDVNLQRREIPEDYPDGDFDLVVASEVLYYLDPPALRDTIDRFTGTLLAVHWRGPTERYPFTGDEVHEQLKARFGAPAYSAWTDKYALDRWDACGS</sequence>
<evidence type="ECO:0000256" key="3">
    <source>
        <dbReference type="ARBA" id="ARBA00022691"/>
    </source>
</evidence>
<dbReference type="PANTHER" id="PTHR43464:SF19">
    <property type="entry name" value="UBIQUINONE BIOSYNTHESIS O-METHYLTRANSFERASE, MITOCHONDRIAL"/>
    <property type="match status" value="1"/>
</dbReference>
<dbReference type="GO" id="GO:0008757">
    <property type="term" value="F:S-adenosylmethionine-dependent methyltransferase activity"/>
    <property type="evidence" value="ECO:0007669"/>
    <property type="project" value="InterPro"/>
</dbReference>
<keyword evidence="2" id="KW-0808">Transferase</keyword>
<keyword evidence="3" id="KW-0949">S-adenosyl-L-methionine</keyword>
<dbReference type="InterPro" id="IPR008715">
    <property type="entry name" value="SAM-MeTfrase_NodS-like"/>
</dbReference>
<protein>
    <submittedName>
        <fullName evidence="4">Nodulation S family protein</fullName>
    </submittedName>
</protein>
<gene>
    <name evidence="4" type="ORF">OJ997_25225</name>
</gene>
<dbReference type="GO" id="GO:0009312">
    <property type="term" value="P:oligosaccharide biosynthetic process"/>
    <property type="evidence" value="ECO:0007669"/>
    <property type="project" value="InterPro"/>
</dbReference>
<comment type="caution">
    <text evidence="4">The sequence shown here is derived from an EMBL/GenBank/DDBJ whole genome shotgun (WGS) entry which is preliminary data.</text>
</comment>
<name>A0A9X3SBI1_9ACTN</name>
<proteinExistence type="predicted"/>
<dbReference type="PANTHER" id="PTHR43464">
    <property type="entry name" value="METHYLTRANSFERASE"/>
    <property type="match status" value="1"/>
</dbReference>
<dbReference type="Proteomes" id="UP001147653">
    <property type="component" value="Unassembled WGS sequence"/>
</dbReference>
<accession>A0A9X3SBI1</accession>
<dbReference type="Gene3D" id="3.40.50.150">
    <property type="entry name" value="Vaccinia Virus protein VP39"/>
    <property type="match status" value="1"/>
</dbReference>
<keyword evidence="1" id="KW-0489">Methyltransferase</keyword>
<dbReference type="Pfam" id="PF05401">
    <property type="entry name" value="NodS"/>
    <property type="match status" value="1"/>
</dbReference>
<dbReference type="CDD" id="cd02440">
    <property type="entry name" value="AdoMet_MTases"/>
    <property type="match status" value="1"/>
</dbReference>